<gene>
    <name evidence="6" type="primary">nodD2</name>
    <name evidence="6" type="ORF">VST7929_00464</name>
</gene>
<comment type="similarity">
    <text evidence="1">Belongs to the LysR transcriptional regulatory family.</text>
</comment>
<dbReference type="InterPro" id="IPR050389">
    <property type="entry name" value="LysR-type_TF"/>
</dbReference>
<name>A0ABM8ZQS1_9VIBR</name>
<dbReference type="InterPro" id="IPR005119">
    <property type="entry name" value="LysR_subst-bd"/>
</dbReference>
<evidence type="ECO:0000259" key="5">
    <source>
        <dbReference type="PROSITE" id="PS50931"/>
    </source>
</evidence>
<dbReference type="InterPro" id="IPR000847">
    <property type="entry name" value="LysR_HTH_N"/>
</dbReference>
<keyword evidence="4" id="KW-0804">Transcription</keyword>
<dbReference type="InterPro" id="IPR036390">
    <property type="entry name" value="WH_DNA-bd_sf"/>
</dbReference>
<keyword evidence="2" id="KW-0805">Transcription regulation</keyword>
<keyword evidence="7" id="KW-1185">Reference proteome</keyword>
<evidence type="ECO:0000313" key="6">
    <source>
        <dbReference type="EMBL" id="CAH0532624.1"/>
    </source>
</evidence>
<feature type="domain" description="HTH lysR-type" evidence="5">
    <location>
        <begin position="10"/>
        <end position="67"/>
    </location>
</feature>
<evidence type="ECO:0000256" key="3">
    <source>
        <dbReference type="ARBA" id="ARBA00023125"/>
    </source>
</evidence>
<dbReference type="EMBL" id="CAKLDI010000001">
    <property type="protein sequence ID" value="CAH0532624.1"/>
    <property type="molecule type" value="Genomic_DNA"/>
</dbReference>
<accession>A0ABM8ZQS1</accession>
<dbReference type="InterPro" id="IPR036388">
    <property type="entry name" value="WH-like_DNA-bd_sf"/>
</dbReference>
<evidence type="ECO:0000256" key="4">
    <source>
        <dbReference type="ARBA" id="ARBA00023163"/>
    </source>
</evidence>
<dbReference type="Gene3D" id="3.40.190.10">
    <property type="entry name" value="Periplasmic binding protein-like II"/>
    <property type="match status" value="2"/>
</dbReference>
<dbReference type="Pfam" id="PF03466">
    <property type="entry name" value="LysR_substrate"/>
    <property type="match status" value="1"/>
</dbReference>
<comment type="caution">
    <text evidence="6">The sequence shown here is derived from an EMBL/GenBank/DDBJ whole genome shotgun (WGS) entry which is preliminary data.</text>
</comment>
<dbReference type="PANTHER" id="PTHR30118">
    <property type="entry name" value="HTH-TYPE TRANSCRIPTIONAL REGULATOR LEUO-RELATED"/>
    <property type="match status" value="1"/>
</dbReference>
<dbReference type="PROSITE" id="PS50931">
    <property type="entry name" value="HTH_LYSR"/>
    <property type="match status" value="1"/>
</dbReference>
<dbReference type="Gene3D" id="1.10.10.10">
    <property type="entry name" value="Winged helix-like DNA-binding domain superfamily/Winged helix DNA-binding domain"/>
    <property type="match status" value="1"/>
</dbReference>
<proteinExistence type="inferred from homology"/>
<evidence type="ECO:0000256" key="1">
    <source>
        <dbReference type="ARBA" id="ARBA00009437"/>
    </source>
</evidence>
<sequence>MMDEINWRRIDLNLLVSFRALYQHRHVTKAAAMMHLGQSAMSHNLAKLRTLFADPLFVRQGQQMQPTQRANELAVVIDQLLGSIAHELLNPSQFEPSQYRGQFRIGLTDYAELIFAPQLFDRLAALAPHSQLVLRHVDRANFSEMLSEGTVDLVLGGIAHSPEFAKQGIACAHLYHERHLCLFDAHACELDGCLTLAQFAAIPHALVSPEGRLETAIDQRLQALGLHRRVQVCSRHFQSVAQLLQGRKLIATVAELMVKQANLIGQLQVCEPPLAVDDFEVLLLSRLHDSKHPRLQWLSSQVTELVQAQVKQLKAQ</sequence>
<dbReference type="Pfam" id="PF00126">
    <property type="entry name" value="HTH_1"/>
    <property type="match status" value="1"/>
</dbReference>
<evidence type="ECO:0000313" key="7">
    <source>
        <dbReference type="Proteomes" id="UP000838672"/>
    </source>
</evidence>
<dbReference type="RefSeq" id="WP_237464572.1">
    <property type="nucleotide sequence ID" value="NZ_CAKLDI010000001.1"/>
</dbReference>
<reference evidence="6" key="1">
    <citation type="submission" date="2021-11" db="EMBL/GenBank/DDBJ databases">
        <authorList>
            <person name="Rodrigo-Torres L."/>
            <person name="Arahal R. D."/>
            <person name="Lucena T."/>
        </authorList>
    </citation>
    <scope>NUCLEOTIDE SEQUENCE</scope>
    <source>
        <strain evidence="6">CECT 7929</strain>
    </source>
</reference>
<keyword evidence="3" id="KW-0238">DNA-binding</keyword>
<organism evidence="6 7">
    <name type="scientific">Vibrio stylophorae</name>
    <dbReference type="NCBI Taxonomy" id="659351"/>
    <lineage>
        <taxon>Bacteria</taxon>
        <taxon>Pseudomonadati</taxon>
        <taxon>Pseudomonadota</taxon>
        <taxon>Gammaproteobacteria</taxon>
        <taxon>Vibrionales</taxon>
        <taxon>Vibrionaceae</taxon>
        <taxon>Vibrio</taxon>
    </lineage>
</organism>
<dbReference type="SUPFAM" id="SSF46785">
    <property type="entry name" value="Winged helix' DNA-binding domain"/>
    <property type="match status" value="1"/>
</dbReference>
<dbReference type="PANTHER" id="PTHR30118:SF15">
    <property type="entry name" value="TRANSCRIPTIONAL REGULATORY PROTEIN"/>
    <property type="match status" value="1"/>
</dbReference>
<dbReference type="Proteomes" id="UP000838672">
    <property type="component" value="Unassembled WGS sequence"/>
</dbReference>
<dbReference type="SUPFAM" id="SSF53850">
    <property type="entry name" value="Periplasmic binding protein-like II"/>
    <property type="match status" value="1"/>
</dbReference>
<evidence type="ECO:0000256" key="2">
    <source>
        <dbReference type="ARBA" id="ARBA00023015"/>
    </source>
</evidence>
<protein>
    <submittedName>
        <fullName evidence="6">Nodulation protein D 2</fullName>
    </submittedName>
</protein>